<name>A0A0E9UBT9_ANGAN</name>
<evidence type="ECO:0000313" key="1">
    <source>
        <dbReference type="EMBL" id="JAH62428.1"/>
    </source>
</evidence>
<protein>
    <submittedName>
        <fullName evidence="1">Uncharacterized protein</fullName>
    </submittedName>
</protein>
<organism evidence="1">
    <name type="scientific">Anguilla anguilla</name>
    <name type="common">European freshwater eel</name>
    <name type="synonym">Muraena anguilla</name>
    <dbReference type="NCBI Taxonomy" id="7936"/>
    <lineage>
        <taxon>Eukaryota</taxon>
        <taxon>Metazoa</taxon>
        <taxon>Chordata</taxon>
        <taxon>Craniata</taxon>
        <taxon>Vertebrata</taxon>
        <taxon>Euteleostomi</taxon>
        <taxon>Actinopterygii</taxon>
        <taxon>Neopterygii</taxon>
        <taxon>Teleostei</taxon>
        <taxon>Anguilliformes</taxon>
        <taxon>Anguillidae</taxon>
        <taxon>Anguilla</taxon>
    </lineage>
</organism>
<accession>A0A0E9UBT9</accession>
<dbReference type="AlphaFoldDB" id="A0A0E9UBT9"/>
<proteinExistence type="predicted"/>
<sequence>MYVENMYRALDSVKWDYSR</sequence>
<reference evidence="1" key="1">
    <citation type="submission" date="2014-11" db="EMBL/GenBank/DDBJ databases">
        <authorList>
            <person name="Amaro Gonzalez C."/>
        </authorList>
    </citation>
    <scope>NUCLEOTIDE SEQUENCE</scope>
</reference>
<reference evidence="1" key="2">
    <citation type="journal article" date="2015" name="Fish Shellfish Immunol.">
        <title>Early steps in the European eel (Anguilla anguilla)-Vibrio vulnificus interaction in the gills: Role of the RtxA13 toxin.</title>
        <authorList>
            <person name="Callol A."/>
            <person name="Pajuelo D."/>
            <person name="Ebbesson L."/>
            <person name="Teles M."/>
            <person name="MacKenzie S."/>
            <person name="Amaro C."/>
        </authorList>
    </citation>
    <scope>NUCLEOTIDE SEQUENCE</scope>
</reference>
<dbReference type="EMBL" id="GBXM01046149">
    <property type="protein sequence ID" value="JAH62428.1"/>
    <property type="molecule type" value="Transcribed_RNA"/>
</dbReference>